<proteinExistence type="predicted"/>
<feature type="non-terminal residue" evidence="5">
    <location>
        <position position="133"/>
    </location>
</feature>
<feature type="domain" description="Teneurin-1-4-like galactose-binding" evidence="4">
    <location>
        <begin position="11"/>
        <end position="131"/>
    </location>
</feature>
<protein>
    <recommendedName>
        <fullName evidence="4">Teneurin-1-4-like galactose-binding domain-containing protein</fullName>
    </recommendedName>
</protein>
<evidence type="ECO:0000259" key="4">
    <source>
        <dbReference type="Pfam" id="PF23093"/>
    </source>
</evidence>
<evidence type="ECO:0000256" key="3">
    <source>
        <dbReference type="ARBA" id="ARBA00023157"/>
    </source>
</evidence>
<evidence type="ECO:0000256" key="2">
    <source>
        <dbReference type="ARBA" id="ARBA00022737"/>
    </source>
</evidence>
<dbReference type="PANTHER" id="PTHR11219:SF69">
    <property type="entry name" value="TENEURIN-A"/>
    <property type="match status" value="1"/>
</dbReference>
<dbReference type="InterPro" id="IPR057629">
    <property type="entry name" value="Teneurin1-4_GBD"/>
</dbReference>
<dbReference type="Pfam" id="PF23093">
    <property type="entry name" value="GBD_Tenm3"/>
    <property type="match status" value="1"/>
</dbReference>
<dbReference type="AlphaFoldDB" id="A0A8S2YDX6"/>
<dbReference type="InterPro" id="IPR051216">
    <property type="entry name" value="Teneurin"/>
</dbReference>
<accession>A0A8S2YDX6</accession>
<name>A0A8S2YDX6_9BILA</name>
<sequence length="133" mass="15385">KSLHSTNPVFVRISDTIKKYLEPQTVAQIQFYIDKTTTIRYNLTANKKATLGVYCQKSKPPTLTRFDFLHIFDGSKQTTMRIRRSVTINSSALPVSDIYDRVTVSFNQHMNEGLWYLTVLNDGYNREEVVLTM</sequence>
<gene>
    <name evidence="5" type="ORF">TMI583_LOCUS49435</name>
</gene>
<feature type="non-terminal residue" evidence="5">
    <location>
        <position position="1"/>
    </location>
</feature>
<evidence type="ECO:0000313" key="6">
    <source>
        <dbReference type="Proteomes" id="UP000682733"/>
    </source>
</evidence>
<keyword evidence="3" id="KW-1015">Disulfide bond</keyword>
<keyword evidence="2" id="KW-0677">Repeat</keyword>
<comment type="caution">
    <text evidence="5">The sequence shown here is derived from an EMBL/GenBank/DDBJ whole genome shotgun (WGS) entry which is preliminary data.</text>
</comment>
<organism evidence="5 6">
    <name type="scientific">Didymodactylos carnosus</name>
    <dbReference type="NCBI Taxonomy" id="1234261"/>
    <lineage>
        <taxon>Eukaryota</taxon>
        <taxon>Metazoa</taxon>
        <taxon>Spiralia</taxon>
        <taxon>Gnathifera</taxon>
        <taxon>Rotifera</taxon>
        <taxon>Eurotatoria</taxon>
        <taxon>Bdelloidea</taxon>
        <taxon>Philodinida</taxon>
        <taxon>Philodinidae</taxon>
        <taxon>Didymodactylos</taxon>
    </lineage>
</organism>
<reference evidence="5" key="1">
    <citation type="submission" date="2021-02" db="EMBL/GenBank/DDBJ databases">
        <authorList>
            <person name="Nowell W R."/>
        </authorList>
    </citation>
    <scope>NUCLEOTIDE SEQUENCE</scope>
</reference>
<dbReference type="Proteomes" id="UP000682733">
    <property type="component" value="Unassembled WGS sequence"/>
</dbReference>
<keyword evidence="1" id="KW-0245">EGF-like domain</keyword>
<dbReference type="EMBL" id="CAJOBA010107744">
    <property type="protein sequence ID" value="CAF4543631.1"/>
    <property type="molecule type" value="Genomic_DNA"/>
</dbReference>
<evidence type="ECO:0000313" key="5">
    <source>
        <dbReference type="EMBL" id="CAF4543631.1"/>
    </source>
</evidence>
<dbReference type="PANTHER" id="PTHR11219">
    <property type="entry name" value="TENEURIN AND N-ACETYLGLUCOSAMINE-1-PHOSPHODIESTER ALPHA-N-ACETYLGLUCOSAMINIDASE"/>
    <property type="match status" value="1"/>
</dbReference>
<evidence type="ECO:0000256" key="1">
    <source>
        <dbReference type="ARBA" id="ARBA00022536"/>
    </source>
</evidence>